<evidence type="ECO:0000313" key="2">
    <source>
        <dbReference type="EMBL" id="QII09718.1"/>
    </source>
</evidence>
<sequence length="55" mass="6332">MCQTIWEIAALYQIILKISSIPQYTCIGSVEKSIVAKIFKKFYLTILTTYGTCFF</sequence>
<dbReference type="Proteomes" id="UP000501926">
    <property type="component" value="Chromosome"/>
</dbReference>
<accession>Q1PXY0</accession>
<reference evidence="2 3" key="3">
    <citation type="submission" date="2020-02" db="EMBL/GenBank/DDBJ databases">
        <title>Newly sequenced genome of strain CSTR1 showed variability in Candidatus Kuenenia stuttgartiensis genomes.</title>
        <authorList>
            <person name="Ding C."/>
            <person name="Adrian L."/>
        </authorList>
    </citation>
    <scope>NUCLEOTIDE SEQUENCE [LARGE SCALE GENOMIC DNA]</scope>
    <source>
        <strain evidence="2 3">CSTR1</strain>
    </source>
</reference>
<dbReference type="EMBL" id="CP049055">
    <property type="protein sequence ID" value="QII09718.1"/>
    <property type="molecule type" value="Genomic_DNA"/>
</dbReference>
<dbReference type="EMBL" id="CT573072">
    <property type="protein sequence ID" value="CAJ72893.1"/>
    <property type="molecule type" value="Genomic_DNA"/>
</dbReference>
<dbReference type="AlphaFoldDB" id="Q1PXY0"/>
<reference evidence="1" key="2">
    <citation type="submission" date="2006-01" db="EMBL/GenBank/DDBJ databases">
        <authorList>
            <person name="Genoscope"/>
        </authorList>
    </citation>
    <scope>NUCLEOTIDE SEQUENCE</scope>
</reference>
<gene>
    <name evidence="2" type="ORF">KsCSTR_03390</name>
    <name evidence="1" type="ORF">kustd2148</name>
</gene>
<evidence type="ECO:0000313" key="1">
    <source>
        <dbReference type="EMBL" id="CAJ72893.1"/>
    </source>
</evidence>
<organism evidence="1">
    <name type="scientific">Kuenenia stuttgartiensis</name>
    <dbReference type="NCBI Taxonomy" id="174633"/>
    <lineage>
        <taxon>Bacteria</taxon>
        <taxon>Pseudomonadati</taxon>
        <taxon>Planctomycetota</taxon>
        <taxon>Candidatus Brocadiia</taxon>
        <taxon>Candidatus Brocadiales</taxon>
        <taxon>Candidatus Brocadiaceae</taxon>
        <taxon>Candidatus Kuenenia</taxon>
    </lineage>
</organism>
<protein>
    <submittedName>
        <fullName evidence="1">Uncharacterized protein</fullName>
    </submittedName>
</protein>
<name>Q1PXY0_KUEST</name>
<proteinExistence type="predicted"/>
<reference evidence="1" key="1">
    <citation type="journal article" date="2006" name="Nature">
        <title>Deciphering the evolution and metabolism of an anammox bacterium from a community genome.</title>
        <authorList>
            <person name="Strous M."/>
            <person name="Pelletier E."/>
            <person name="Mangenot S."/>
            <person name="Rattei T."/>
            <person name="Lehner A."/>
            <person name="Taylor M.W."/>
            <person name="Horn M."/>
            <person name="Daims H."/>
            <person name="Bartol-Mavel D."/>
            <person name="Wincker P."/>
            <person name="Barbe V."/>
            <person name="Fonknechten N."/>
            <person name="Vallenet D."/>
            <person name="Segurens B."/>
            <person name="Schenowitz-Truong C."/>
            <person name="Medigue C."/>
            <person name="Collingro A."/>
            <person name="Snel B."/>
            <person name="Dutilh B.E."/>
            <person name="OpDenCamp H.J.M."/>
            <person name="vanDerDrift C."/>
            <person name="Cirpus I."/>
            <person name="vanDePas-Schoonen K.T."/>
            <person name="Harhangi H.R."/>
            <person name="vanNiftrik L."/>
            <person name="Schmid M."/>
            <person name="Keltjens J."/>
            <person name="vanDeVossenberg J."/>
            <person name="Kartal B."/>
            <person name="Meier H."/>
            <person name="Frishman D."/>
            <person name="Huynen M.A."/>
            <person name="Mewes H."/>
            <person name="Weissenbach J."/>
            <person name="Jetten M.S.M."/>
            <person name="Wagner M."/>
            <person name="LePaslier D."/>
        </authorList>
    </citation>
    <scope>NUCLEOTIDE SEQUENCE</scope>
</reference>
<evidence type="ECO:0000313" key="3">
    <source>
        <dbReference type="Proteomes" id="UP000501926"/>
    </source>
</evidence>